<dbReference type="InterPro" id="IPR000182">
    <property type="entry name" value="GNAT_dom"/>
</dbReference>
<evidence type="ECO:0000256" key="2">
    <source>
        <dbReference type="ARBA" id="ARBA00022840"/>
    </source>
</evidence>
<keyword evidence="1 3" id="KW-0547">Nucleotide-binding</keyword>
<accession>A0A1L7B4U3</accession>
<evidence type="ECO:0000313" key="7">
    <source>
        <dbReference type="EMBL" id="NZA05784.1"/>
    </source>
</evidence>
<evidence type="ECO:0000313" key="6">
    <source>
        <dbReference type="EMBL" id="APT66267.1"/>
    </source>
</evidence>
<sequence length="334" mass="36984">MATLKRIWFDLNPQEKTAWQTLLRAAELTPDEHVDFTVGIFEDGALLATGSLAGNIIKEVAVSPDAQHENLLAQIIQALLDRLDDEAITHSFVYTKPSTKKFFESLGFKQLVATDTVVLLERGYPNFADYTALLEQHQHSGQPVAAIVMNANPVTRGHAYLIEQAARDNAVVYVFVLSAERSLFTAAERLGLVKKIASRWANVVVLPTADYMVSNTTFPSYFLKDQADAAIASAQAGLDAALFKQRIAPILDITRRYVGEEPLSPVTAIYNRQLAATFGDTIELIVVPRLQIAGEVVSATRVRAAIAQQDWKTVQQLVYPEVYTEIKERSTHEN</sequence>
<dbReference type="EC" id="6.2.1.22" evidence="3"/>
<keyword evidence="2 3" id="KW-0067">ATP-binding</keyword>
<organism evidence="5">
    <name type="scientific">Lacticaseibacillus rhamnosus</name>
    <name type="common">Lactobacillus rhamnosus</name>
    <dbReference type="NCBI Taxonomy" id="47715"/>
    <lineage>
        <taxon>Bacteria</taxon>
        <taxon>Bacillati</taxon>
        <taxon>Bacillota</taxon>
        <taxon>Bacilli</taxon>
        <taxon>Lactobacillales</taxon>
        <taxon>Lactobacillaceae</taxon>
        <taxon>Lacticaseibacillus</taxon>
    </lineage>
</organism>
<dbReference type="GO" id="GO:0016829">
    <property type="term" value="F:lyase activity"/>
    <property type="evidence" value="ECO:0007669"/>
    <property type="project" value="UniProtKB-KW"/>
</dbReference>
<evidence type="ECO:0000256" key="3">
    <source>
        <dbReference type="PIRNR" id="PIRNR005751"/>
    </source>
</evidence>
<dbReference type="PANTHER" id="PTHR40599">
    <property type="entry name" value="[CITRATE [PRO-3S]-LYASE] LIGASE"/>
    <property type="match status" value="1"/>
</dbReference>
<dbReference type="SUPFAM" id="SSF55729">
    <property type="entry name" value="Acyl-CoA N-acyltransferases (Nat)"/>
    <property type="match status" value="1"/>
</dbReference>
<dbReference type="EMBL" id="JACCKI010000011">
    <property type="protein sequence ID" value="NZA05784.1"/>
    <property type="molecule type" value="Genomic_DNA"/>
</dbReference>
<evidence type="ECO:0000259" key="4">
    <source>
        <dbReference type="PROSITE" id="PS51186"/>
    </source>
</evidence>
<dbReference type="AlphaFoldDB" id="A0A1L7B4U3"/>
<dbReference type="RefSeq" id="WP_005692996.1">
    <property type="nucleotide sequence ID" value="NZ_CABFNI010000014.1"/>
</dbReference>
<dbReference type="PIRSF" id="PIRSF005751">
    <property type="entry name" value="Acet_citr_lig"/>
    <property type="match status" value="1"/>
</dbReference>
<dbReference type="Proteomes" id="UP000552935">
    <property type="component" value="Unassembled WGS sequence"/>
</dbReference>
<evidence type="ECO:0000313" key="10">
    <source>
        <dbReference type="Proteomes" id="UP000552935"/>
    </source>
</evidence>
<dbReference type="EMBL" id="SSHM01000001">
    <property type="protein sequence ID" value="THC79857.1"/>
    <property type="molecule type" value="Genomic_DNA"/>
</dbReference>
<dbReference type="PROSITE" id="PS51186">
    <property type="entry name" value="GNAT"/>
    <property type="match status" value="1"/>
</dbReference>
<reference evidence="7 10" key="3">
    <citation type="submission" date="2020-07" db="EMBL/GenBank/DDBJ databases">
        <title>Organ Donor 1.</title>
        <authorList>
            <person name="Marsh A.J."/>
            <person name="Azcarate-Peril M.A."/>
        </authorList>
    </citation>
    <scope>NUCLEOTIDE SEQUENCE [LARGE SCALE GENOMIC DNA]</scope>
    <source>
        <strain evidence="7 10">AMC0712</strain>
    </source>
</reference>
<dbReference type="EMBL" id="KY007497">
    <property type="protein sequence ID" value="APT66267.1"/>
    <property type="molecule type" value="Genomic_DNA"/>
</dbReference>
<evidence type="ECO:0000313" key="8">
    <source>
        <dbReference type="EMBL" id="THC79857.1"/>
    </source>
</evidence>
<reference evidence="5" key="1">
    <citation type="journal article" date="2018" name="Int. J. Food Microbiol.">
        <title>The genetic basis underlying variation in production of the flavour compound diacetyl by Lactobacillus rhamnosus strains in milk.</title>
        <authorList>
            <person name="Lo R."/>
            <person name="Ho V.T.T."/>
            <person name="Bansal N."/>
            <person name="Turner M.S."/>
        </authorList>
    </citation>
    <scope>NUCLEOTIDE SEQUENCE</scope>
    <source>
        <strain evidence="5">ASCC 1521</strain>
        <strain evidence="6">ASCC 3018</strain>
    </source>
</reference>
<dbReference type="NCBIfam" id="TIGR00124">
    <property type="entry name" value="cit_ly_ligase"/>
    <property type="match status" value="1"/>
</dbReference>
<dbReference type="SUPFAM" id="SSF52374">
    <property type="entry name" value="Nucleotidylyl transferase"/>
    <property type="match status" value="1"/>
</dbReference>
<dbReference type="PANTHER" id="PTHR40599:SF1">
    <property type="entry name" value="[CITRATE [PRO-3S]-LYASE] LIGASE"/>
    <property type="match status" value="1"/>
</dbReference>
<keyword evidence="3 5" id="KW-0436">Ligase</keyword>
<dbReference type="Gene3D" id="3.40.50.620">
    <property type="entry name" value="HUPs"/>
    <property type="match status" value="1"/>
</dbReference>
<evidence type="ECO:0000256" key="1">
    <source>
        <dbReference type="ARBA" id="ARBA00022741"/>
    </source>
</evidence>
<dbReference type="Pfam" id="PF08218">
    <property type="entry name" value="Citrate_ly_lig"/>
    <property type="match status" value="1"/>
</dbReference>
<protein>
    <recommendedName>
        <fullName evidence="3">[Citrate [pro-3S]-lyase] ligase</fullName>
        <ecNumber evidence="3">6.2.1.22</ecNumber>
    </recommendedName>
</protein>
<reference evidence="8 9" key="2">
    <citation type="submission" date="2019-04" db="EMBL/GenBank/DDBJ databases">
        <title>Genome Announcement to Ensure Probiotic Safety of Lactobacillus rhamnosus UBLR-58.</title>
        <authorList>
            <person name="Sulthana A."/>
            <person name="Lakshmi S.G."/>
            <person name="Madempudi R.S."/>
        </authorList>
    </citation>
    <scope>NUCLEOTIDE SEQUENCE [LARGE SCALE GENOMIC DNA]</scope>
    <source>
        <strain evidence="8 9">UBLR-58</strain>
    </source>
</reference>
<name>A0A1L7B4U3_LACRH</name>
<dbReference type="SMART" id="SM00764">
    <property type="entry name" value="Citrate_ly_lig"/>
    <property type="match status" value="1"/>
</dbReference>
<dbReference type="InterPro" id="IPR005216">
    <property type="entry name" value="Citrate_lyase_ligase"/>
</dbReference>
<dbReference type="InterPro" id="IPR014729">
    <property type="entry name" value="Rossmann-like_a/b/a_fold"/>
</dbReference>
<evidence type="ECO:0000313" key="9">
    <source>
        <dbReference type="Proteomes" id="UP000307517"/>
    </source>
</evidence>
<comment type="function">
    <text evidence="3">Acetylation of prosthetic group (2-(5''-phosphoribosyl)-3'-dephosphocoenzyme-A) of the gamma subunit of citrate lyase.</text>
</comment>
<keyword evidence="5" id="KW-0456">Lyase</keyword>
<dbReference type="GO" id="GO:0008771">
    <property type="term" value="F:[citrate (pro-3S)-lyase] ligase activity"/>
    <property type="evidence" value="ECO:0007669"/>
    <property type="project" value="UniProtKB-EC"/>
</dbReference>
<comment type="catalytic activity">
    <reaction evidence="3">
        <text>holo-[citrate lyase ACP] + acetate + ATP = acetyl-[citrate lyase ACP] + AMP + diphosphate</text>
        <dbReference type="Rhea" id="RHEA:23788"/>
        <dbReference type="Rhea" id="RHEA-COMP:10158"/>
        <dbReference type="Rhea" id="RHEA-COMP:13710"/>
        <dbReference type="ChEBI" id="CHEBI:30089"/>
        <dbReference type="ChEBI" id="CHEBI:30616"/>
        <dbReference type="ChEBI" id="CHEBI:33019"/>
        <dbReference type="ChEBI" id="CHEBI:82683"/>
        <dbReference type="ChEBI" id="CHEBI:137976"/>
        <dbReference type="ChEBI" id="CHEBI:456215"/>
        <dbReference type="EC" id="6.2.1.22"/>
    </reaction>
</comment>
<dbReference type="GO" id="GO:0016747">
    <property type="term" value="F:acyltransferase activity, transferring groups other than amino-acyl groups"/>
    <property type="evidence" value="ECO:0007669"/>
    <property type="project" value="InterPro"/>
</dbReference>
<dbReference type="InterPro" id="IPR013166">
    <property type="entry name" value="Citrate_lyase_ligase_C"/>
</dbReference>
<dbReference type="EMBL" id="KY007496">
    <property type="protein sequence ID" value="APT66255.1"/>
    <property type="molecule type" value="Genomic_DNA"/>
</dbReference>
<proteinExistence type="predicted"/>
<dbReference type="Proteomes" id="UP000307517">
    <property type="component" value="Unassembled WGS sequence"/>
</dbReference>
<dbReference type="InterPro" id="IPR016181">
    <property type="entry name" value="Acyl_CoA_acyltransferase"/>
</dbReference>
<dbReference type="Gene3D" id="3.40.630.30">
    <property type="match status" value="1"/>
</dbReference>
<feature type="domain" description="N-acetyltransferase" evidence="4">
    <location>
        <begin position="1"/>
        <end position="135"/>
    </location>
</feature>
<dbReference type="GO" id="GO:0005524">
    <property type="term" value="F:ATP binding"/>
    <property type="evidence" value="ECO:0007669"/>
    <property type="project" value="UniProtKB-UniRule"/>
</dbReference>
<evidence type="ECO:0000313" key="5">
    <source>
        <dbReference type="EMBL" id="APT66255.1"/>
    </source>
</evidence>
<gene>
    <name evidence="5" type="primary">citC</name>
    <name evidence="8" type="ORF">E6L36_05240</name>
    <name evidence="7" type="ORF">H0N82_11980</name>
</gene>